<reference evidence="2 3" key="1">
    <citation type="journal article" date="2015" name="Genome Biol. Evol.">
        <title>Comparative Genomics of a Bacterivorous Green Alga Reveals Evolutionary Causalities and Consequences of Phago-Mixotrophic Mode of Nutrition.</title>
        <authorList>
            <person name="Burns J.A."/>
            <person name="Paasch A."/>
            <person name="Narechania A."/>
            <person name="Kim E."/>
        </authorList>
    </citation>
    <scope>NUCLEOTIDE SEQUENCE [LARGE SCALE GENOMIC DNA]</scope>
    <source>
        <strain evidence="2 3">PLY_AMNH</strain>
    </source>
</reference>
<gene>
    <name evidence="2" type="ORF">CYMTET_50376</name>
</gene>
<keyword evidence="3" id="KW-1185">Reference proteome</keyword>
<feature type="compositionally biased region" description="Basic residues" evidence="1">
    <location>
        <begin position="338"/>
        <end position="348"/>
    </location>
</feature>
<sequence length="391" mass="43441">MVGQAVTIIDGELVVERANVDTDQFLPEDDSPIDFQGYHSEFRKNLEDALSVVAEGNKNCKKIEKLKKLTEDIQDGTVRPVLKGTSMEQYEQWMAQRKSVRQQQACSVTAQKNASIEAESCSTRESSPKDTSAVSSAPRSEVSLLQCFRDLQNLLPELDEDDKEQIQLEHAKAHAKTKERWMSQGIDVDLILPKEATEVSVEKEDEKPLGSPGCDLVTSSASAGSNSEKPMNMPASVGSLNMQLQGQSGAADAKAVAEKDAPHKILAKTSGVDAYGEHELANEWDRMVWGVDYLDENDESELQRWEDSMTDMVMSQFNSERAGWLGFQQQSAEARDTKKGKKSRKKEKKLCQDASSEEKFQLRDPVPALAPSDVLLSHVNDLSNYDPEQLD</sequence>
<evidence type="ECO:0000256" key="1">
    <source>
        <dbReference type="SAM" id="MobiDB-lite"/>
    </source>
</evidence>
<protein>
    <submittedName>
        <fullName evidence="2">Uncharacterized protein</fullName>
    </submittedName>
</protein>
<feature type="compositionally biased region" description="Polar residues" evidence="1">
    <location>
        <begin position="217"/>
        <end position="229"/>
    </location>
</feature>
<feature type="region of interest" description="Disordered" evidence="1">
    <location>
        <begin position="328"/>
        <end position="365"/>
    </location>
</feature>
<feature type="region of interest" description="Disordered" evidence="1">
    <location>
        <begin position="202"/>
        <end position="229"/>
    </location>
</feature>
<name>A0AAE0BPI8_9CHLO</name>
<proteinExistence type="predicted"/>
<organism evidence="2 3">
    <name type="scientific">Cymbomonas tetramitiformis</name>
    <dbReference type="NCBI Taxonomy" id="36881"/>
    <lineage>
        <taxon>Eukaryota</taxon>
        <taxon>Viridiplantae</taxon>
        <taxon>Chlorophyta</taxon>
        <taxon>Pyramimonadophyceae</taxon>
        <taxon>Pyramimonadales</taxon>
        <taxon>Pyramimonadaceae</taxon>
        <taxon>Cymbomonas</taxon>
    </lineage>
</organism>
<evidence type="ECO:0000313" key="2">
    <source>
        <dbReference type="EMBL" id="KAK3239715.1"/>
    </source>
</evidence>
<dbReference type="EMBL" id="LGRX02033841">
    <property type="protein sequence ID" value="KAK3239715.1"/>
    <property type="molecule type" value="Genomic_DNA"/>
</dbReference>
<comment type="caution">
    <text evidence="2">The sequence shown here is derived from an EMBL/GenBank/DDBJ whole genome shotgun (WGS) entry which is preliminary data.</text>
</comment>
<accession>A0AAE0BPI8</accession>
<dbReference type="AlphaFoldDB" id="A0AAE0BPI8"/>
<evidence type="ECO:0000313" key="3">
    <source>
        <dbReference type="Proteomes" id="UP001190700"/>
    </source>
</evidence>
<dbReference type="Proteomes" id="UP001190700">
    <property type="component" value="Unassembled WGS sequence"/>
</dbReference>
<feature type="region of interest" description="Disordered" evidence="1">
    <location>
        <begin position="116"/>
        <end position="136"/>
    </location>
</feature>